<dbReference type="OrthoDB" id="9802553at2"/>
<dbReference type="STRING" id="320778.ABT57_10020"/>
<evidence type="ECO:0000313" key="12">
    <source>
        <dbReference type="Proteomes" id="UP000035909"/>
    </source>
</evidence>
<evidence type="ECO:0000259" key="9">
    <source>
        <dbReference type="Pfam" id="PF06429"/>
    </source>
</evidence>
<evidence type="ECO:0000256" key="7">
    <source>
        <dbReference type="RuleBase" id="RU362065"/>
    </source>
</evidence>
<sequence>MSMINIALSGLNANKVALDVTAQNVANVNTPGYSRQQVLTSSLGGQGRHSAGGGVEVTSIRRVADQFLVKQTWQTNSQAAYSSRYLSNMSQLESLLGADAFSLSGGLDTLYAALNDATVKPQSIPLRQQVINEAEALSRRFNTLTESLHAQHKNMSDQRGAAVEHANSLLSNLADVNRQIVEASATSGNAAQLLDTRENLIGELSKLMDVRTTEQPDGSLQVTLASGQPLVLGSEAAQLNTVPDNTDPYLATLNLEFSGQHFPVNGKVGGQLGAIDDYQLETLKPNLAALNDMAANLADEFNRVLATGKDLNGNQGAPLFTYNPANPAASLTVADLSPEDLAFSADGTPGNSEVLQKLVAIGNQSFAISGFGNVTINDAFTSMVGETAIKTRQASADHKAAESLNKQALAARDNLSAVNSDEEAANLMVFANAYQANMKVISTANQMFDTVLQLF</sequence>
<dbReference type="Pfam" id="PF00460">
    <property type="entry name" value="Flg_bb_rod"/>
    <property type="match status" value="1"/>
</dbReference>
<dbReference type="EMBL" id="LDOU01000007">
    <property type="protein sequence ID" value="KLV09991.1"/>
    <property type="molecule type" value="Genomic_DNA"/>
</dbReference>
<dbReference type="PRINTS" id="PR01005">
    <property type="entry name" value="FLGHOOKAP1"/>
</dbReference>
<comment type="caution">
    <text evidence="11">The sequence shown here is derived from an EMBL/GenBank/DDBJ whole genome shotgun (WGS) entry which is preliminary data.</text>
</comment>
<dbReference type="RefSeq" id="WP_047885079.1">
    <property type="nucleotide sequence ID" value="NZ_CP071326.1"/>
</dbReference>
<keyword evidence="11" id="KW-0282">Flagellum</keyword>
<dbReference type="Pfam" id="PF22638">
    <property type="entry name" value="FlgK_D1"/>
    <property type="match status" value="1"/>
</dbReference>
<dbReference type="InterPro" id="IPR001444">
    <property type="entry name" value="Flag_bb_rod_N"/>
</dbReference>
<dbReference type="PANTHER" id="PTHR30033:SF1">
    <property type="entry name" value="FLAGELLAR HOOK-ASSOCIATED PROTEIN 1"/>
    <property type="match status" value="1"/>
</dbReference>
<dbReference type="InterPro" id="IPR010930">
    <property type="entry name" value="Flg_bb/hook_C_dom"/>
</dbReference>
<dbReference type="PATRIC" id="fig|320778.3.peg.2185"/>
<feature type="domain" description="Flagellar basal body rod protein N-terminal" evidence="8">
    <location>
        <begin position="4"/>
        <end position="33"/>
    </location>
</feature>
<gene>
    <name evidence="7" type="primary">flgK</name>
    <name evidence="11" type="ORF">ABT57_10020</name>
</gene>
<keyword evidence="6 7" id="KW-0975">Bacterial flagellum</keyword>
<keyword evidence="11" id="KW-0966">Cell projection</keyword>
<evidence type="ECO:0000256" key="5">
    <source>
        <dbReference type="ARBA" id="ARBA00022525"/>
    </source>
</evidence>
<dbReference type="AlphaFoldDB" id="A0A0J1HEF4"/>
<keyword evidence="5 7" id="KW-0964">Secreted</keyword>
<evidence type="ECO:0000256" key="4">
    <source>
        <dbReference type="ARBA" id="ARBA00016244"/>
    </source>
</evidence>
<dbReference type="InterPro" id="IPR053927">
    <property type="entry name" value="FlgK_helical"/>
</dbReference>
<dbReference type="Pfam" id="PF06429">
    <property type="entry name" value="Flg_bbr_C"/>
    <property type="match status" value="1"/>
</dbReference>
<name>A0A0J1HEF4_9GAMM</name>
<dbReference type="GO" id="GO:0009424">
    <property type="term" value="C:bacterial-type flagellum hook"/>
    <property type="evidence" value="ECO:0007669"/>
    <property type="project" value="UniProtKB-UniRule"/>
</dbReference>
<keyword evidence="12" id="KW-1185">Reference proteome</keyword>
<dbReference type="Proteomes" id="UP000035909">
    <property type="component" value="Unassembled WGS sequence"/>
</dbReference>
<comment type="subcellular location">
    <subcellularLocation>
        <location evidence="1 7">Bacterial flagellum</location>
    </subcellularLocation>
    <subcellularLocation>
        <location evidence="2 7">Secreted</location>
    </subcellularLocation>
</comment>
<dbReference type="InterPro" id="IPR002371">
    <property type="entry name" value="FlgK"/>
</dbReference>
<organism evidence="11 12">
    <name type="scientific">Photobacterium ganghwense</name>
    <dbReference type="NCBI Taxonomy" id="320778"/>
    <lineage>
        <taxon>Bacteria</taxon>
        <taxon>Pseudomonadati</taxon>
        <taxon>Pseudomonadota</taxon>
        <taxon>Gammaproteobacteria</taxon>
        <taxon>Vibrionales</taxon>
        <taxon>Vibrionaceae</taxon>
        <taxon>Photobacterium</taxon>
    </lineage>
</organism>
<proteinExistence type="inferred from homology"/>
<dbReference type="GO" id="GO:0005198">
    <property type="term" value="F:structural molecule activity"/>
    <property type="evidence" value="ECO:0007669"/>
    <property type="project" value="UniProtKB-UniRule"/>
</dbReference>
<dbReference type="PANTHER" id="PTHR30033">
    <property type="entry name" value="FLAGELLAR HOOK-ASSOCIATED PROTEIN 1"/>
    <property type="match status" value="1"/>
</dbReference>
<evidence type="ECO:0000256" key="2">
    <source>
        <dbReference type="ARBA" id="ARBA00004613"/>
    </source>
</evidence>
<accession>A0A0J1HEF4</accession>
<dbReference type="NCBIfam" id="TIGR02492">
    <property type="entry name" value="flgK_ends"/>
    <property type="match status" value="1"/>
</dbReference>
<keyword evidence="11" id="KW-0969">Cilium</keyword>
<evidence type="ECO:0000259" key="10">
    <source>
        <dbReference type="Pfam" id="PF22638"/>
    </source>
</evidence>
<feature type="domain" description="Flagellar basal-body/hook protein C-terminal" evidence="9">
    <location>
        <begin position="416"/>
        <end position="454"/>
    </location>
</feature>
<comment type="similarity">
    <text evidence="3 7">Belongs to the flagella basal body rod proteins family.</text>
</comment>
<evidence type="ECO:0000259" key="8">
    <source>
        <dbReference type="Pfam" id="PF00460"/>
    </source>
</evidence>
<evidence type="ECO:0000313" key="11">
    <source>
        <dbReference type="EMBL" id="KLV09991.1"/>
    </source>
</evidence>
<feature type="domain" description="Flagellar hook-associated protein FlgK helical" evidence="10">
    <location>
        <begin position="89"/>
        <end position="320"/>
    </location>
</feature>
<reference evidence="11 12" key="1">
    <citation type="submission" date="2015-05" db="EMBL/GenBank/DDBJ databases">
        <title>Photobacterium galathea sp. nov.</title>
        <authorList>
            <person name="Machado H."/>
            <person name="Gram L."/>
        </authorList>
    </citation>
    <scope>NUCLEOTIDE SEQUENCE [LARGE SCALE GENOMIC DNA]</scope>
    <source>
        <strain evidence="11 12">DSM 22954</strain>
    </source>
</reference>
<protein>
    <recommendedName>
        <fullName evidence="4 7">Flagellar hook-associated protein 1</fullName>
        <shortName evidence="7">HAP1</shortName>
    </recommendedName>
</protein>
<evidence type="ECO:0000256" key="3">
    <source>
        <dbReference type="ARBA" id="ARBA00009677"/>
    </source>
</evidence>
<dbReference type="SUPFAM" id="SSF64518">
    <property type="entry name" value="Phase 1 flagellin"/>
    <property type="match status" value="1"/>
</dbReference>
<evidence type="ECO:0000256" key="6">
    <source>
        <dbReference type="ARBA" id="ARBA00023143"/>
    </source>
</evidence>
<evidence type="ECO:0000256" key="1">
    <source>
        <dbReference type="ARBA" id="ARBA00004365"/>
    </source>
</evidence>
<dbReference type="GO" id="GO:0005576">
    <property type="term" value="C:extracellular region"/>
    <property type="evidence" value="ECO:0007669"/>
    <property type="project" value="UniProtKB-SubCell"/>
</dbReference>
<dbReference type="GO" id="GO:0044780">
    <property type="term" value="P:bacterial-type flagellum assembly"/>
    <property type="evidence" value="ECO:0007669"/>
    <property type="project" value="InterPro"/>
</dbReference>